<protein>
    <recommendedName>
        <fullName evidence="6 19">Autophagy-related protein 9</fullName>
    </recommendedName>
</protein>
<keyword evidence="9 19" id="KW-1133">Transmembrane helix</keyword>
<evidence type="ECO:0000256" key="11">
    <source>
        <dbReference type="ARBA" id="ARBA00023034"/>
    </source>
</evidence>
<evidence type="ECO:0000256" key="10">
    <source>
        <dbReference type="ARBA" id="ARBA00023006"/>
    </source>
</evidence>
<dbReference type="Proteomes" id="UP001217754">
    <property type="component" value="Chromosome 1"/>
</dbReference>
<dbReference type="GO" id="GO:0000422">
    <property type="term" value="P:autophagy of mitochondrion"/>
    <property type="evidence" value="ECO:0007669"/>
    <property type="project" value="TreeGrafter"/>
</dbReference>
<feature type="transmembrane region" description="Helical" evidence="19">
    <location>
        <begin position="151"/>
        <end position="172"/>
    </location>
</feature>
<dbReference type="GO" id="GO:0005776">
    <property type="term" value="C:autophagosome"/>
    <property type="evidence" value="ECO:0007669"/>
    <property type="project" value="TreeGrafter"/>
</dbReference>
<comment type="catalytic activity">
    <reaction evidence="18">
        <text>a 1,2-diacyl-sn-glycero-3-phosphocholine(in) = a 1,2-diacyl-sn-glycero-3-phosphocholine(out)</text>
        <dbReference type="Rhea" id="RHEA:38571"/>
        <dbReference type="ChEBI" id="CHEBI:57643"/>
    </reaction>
</comment>
<comment type="similarity">
    <text evidence="5 19">Belongs to the ATG9 family.</text>
</comment>
<proteinExistence type="inferred from homology"/>
<evidence type="ECO:0000256" key="4">
    <source>
        <dbReference type="ARBA" id="ARBA00004653"/>
    </source>
</evidence>
<comment type="catalytic activity">
    <reaction evidence="17">
        <text>a 1,2-diacyl-sn-glycero-3-phospho-(1D-myo-inositol-3-phosphate)(in) = a 1,2-diacyl-sn-glycero-3-phospho-(1D-myo-inositol-3-phosphate)(out)</text>
        <dbReference type="Rhea" id="RHEA:67920"/>
        <dbReference type="ChEBI" id="CHEBI:58088"/>
    </reaction>
</comment>
<keyword evidence="8 19" id="KW-0812">Transmembrane</keyword>
<dbReference type="PANTHER" id="PTHR13038">
    <property type="entry name" value="APG9 AUTOPHAGY 9"/>
    <property type="match status" value="1"/>
</dbReference>
<feature type="transmembrane region" description="Helical" evidence="19">
    <location>
        <begin position="405"/>
        <end position="426"/>
    </location>
</feature>
<dbReference type="GO" id="GO:0034727">
    <property type="term" value="P:piecemeal microautophagy of the nucleus"/>
    <property type="evidence" value="ECO:0007669"/>
    <property type="project" value="TreeGrafter"/>
</dbReference>
<keyword evidence="10 19" id="KW-0072">Autophagy</keyword>
<evidence type="ECO:0000256" key="8">
    <source>
        <dbReference type="ARBA" id="ARBA00022692"/>
    </source>
</evidence>
<dbReference type="GO" id="GO:0061709">
    <property type="term" value="P:reticulophagy"/>
    <property type="evidence" value="ECO:0007669"/>
    <property type="project" value="TreeGrafter"/>
</dbReference>
<accession>A0AAF0JE80</accession>
<dbReference type="GO" id="GO:0030659">
    <property type="term" value="C:cytoplasmic vesicle membrane"/>
    <property type="evidence" value="ECO:0007669"/>
    <property type="project" value="UniProtKB-SubCell"/>
</dbReference>
<dbReference type="GO" id="GO:0006869">
    <property type="term" value="P:lipid transport"/>
    <property type="evidence" value="ECO:0007669"/>
    <property type="project" value="UniProtKB-KW"/>
</dbReference>
<reference evidence="21" key="1">
    <citation type="submission" date="2023-03" db="EMBL/GenBank/DDBJ databases">
        <title>Mating type loci evolution in Malassezia.</title>
        <authorList>
            <person name="Coelho M.A."/>
        </authorList>
    </citation>
    <scope>NUCLEOTIDE SEQUENCE</scope>
    <source>
        <strain evidence="21">CBS 9431</strain>
    </source>
</reference>
<evidence type="ECO:0000256" key="17">
    <source>
        <dbReference type="ARBA" id="ARBA00024621"/>
    </source>
</evidence>
<keyword evidence="13 19" id="KW-0472">Membrane</keyword>
<dbReference type="RefSeq" id="XP_060120533.1">
    <property type="nucleotide sequence ID" value="XM_060264550.1"/>
</dbReference>
<evidence type="ECO:0000256" key="15">
    <source>
        <dbReference type="ARBA" id="ARBA00024479"/>
    </source>
</evidence>
<comment type="catalytic activity">
    <reaction evidence="16">
        <text>a 1,2-diacyl-sn-glycero-3-phosphoethanolamine(in) = a 1,2-diacyl-sn-glycero-3-phosphoethanolamine(out)</text>
        <dbReference type="Rhea" id="RHEA:38895"/>
        <dbReference type="ChEBI" id="CHEBI:64612"/>
    </reaction>
</comment>
<evidence type="ECO:0000256" key="5">
    <source>
        <dbReference type="ARBA" id="ARBA00006185"/>
    </source>
</evidence>
<feature type="transmembrane region" description="Helical" evidence="19">
    <location>
        <begin position="442"/>
        <end position="460"/>
    </location>
</feature>
<dbReference type="PANTHER" id="PTHR13038:SF10">
    <property type="entry name" value="AUTOPHAGY-RELATED PROTEIN 9"/>
    <property type="match status" value="1"/>
</dbReference>
<evidence type="ECO:0000256" key="14">
    <source>
        <dbReference type="ARBA" id="ARBA00023329"/>
    </source>
</evidence>
<comment type="function">
    <text evidence="19">Phospholipid scramblase involved in autophagy. Cycles between the preautophagosomal structure/phagophore assembly site (PAS) and the cytoplasmic vesicle pool and supplies membrane for the growing autophagosome. Lipid scramblase activity plays a key role in preautophagosomal structure/phagophore assembly by distributing the phospholipids that arrive through ATG2 from the cytoplasmic to the luminal leaflet of the bilayer, thereby driving autophagosomal membrane expansion.</text>
</comment>
<keyword evidence="7 19" id="KW-0813">Transport</keyword>
<evidence type="ECO:0000256" key="19">
    <source>
        <dbReference type="RuleBase" id="RU364027"/>
    </source>
</evidence>
<feature type="region of interest" description="Disordered" evidence="20">
    <location>
        <begin position="587"/>
        <end position="608"/>
    </location>
</feature>
<dbReference type="InterPro" id="IPR007241">
    <property type="entry name" value="Autophagy-rel_prot_9"/>
</dbReference>
<keyword evidence="22" id="KW-1185">Reference proteome</keyword>
<evidence type="ECO:0000256" key="3">
    <source>
        <dbReference type="ARBA" id="ARBA00004511"/>
    </source>
</evidence>
<evidence type="ECO:0000313" key="21">
    <source>
        <dbReference type="EMBL" id="WFD37636.1"/>
    </source>
</evidence>
<dbReference type="GO" id="GO:0034045">
    <property type="term" value="C:phagophore assembly site membrane"/>
    <property type="evidence" value="ECO:0007669"/>
    <property type="project" value="UniProtKB-SubCell"/>
</dbReference>
<dbReference type="GO" id="GO:0034497">
    <property type="term" value="P:protein localization to phagophore assembly site"/>
    <property type="evidence" value="ECO:0007669"/>
    <property type="project" value="TreeGrafter"/>
</dbReference>
<dbReference type="EMBL" id="CP119958">
    <property type="protein sequence ID" value="WFD37636.1"/>
    <property type="molecule type" value="Genomic_DNA"/>
</dbReference>
<gene>
    <name evidence="21" type="primary">ATG9</name>
    <name evidence="21" type="ORF">MJAP1_000583</name>
</gene>
<feature type="transmembrane region" description="Helical" evidence="19">
    <location>
        <begin position="106"/>
        <end position="131"/>
    </location>
</feature>
<evidence type="ECO:0000313" key="22">
    <source>
        <dbReference type="Proteomes" id="UP001217754"/>
    </source>
</evidence>
<feature type="transmembrane region" description="Helical" evidence="19">
    <location>
        <begin position="319"/>
        <end position="343"/>
    </location>
</feature>
<keyword evidence="12 19" id="KW-0445">Lipid transport</keyword>
<evidence type="ECO:0000256" key="12">
    <source>
        <dbReference type="ARBA" id="ARBA00023055"/>
    </source>
</evidence>
<comment type="subcellular location">
    <subcellularLocation>
        <location evidence="1">Cytoplasmic vesicle membrane</location>
        <topology evidence="1">Multi-pass membrane protein</topology>
    </subcellularLocation>
    <subcellularLocation>
        <location evidence="2">Endoplasmic reticulum membrane</location>
        <topology evidence="2">Multi-pass membrane protein</topology>
    </subcellularLocation>
    <subcellularLocation>
        <location evidence="4">Golgi apparatus membrane</location>
        <topology evidence="4">Multi-pass membrane protein</topology>
    </subcellularLocation>
    <subcellularLocation>
        <location evidence="3 19">Preautophagosomal structure membrane</location>
        <topology evidence="3 19">Multi-pass membrane protein</topology>
    </subcellularLocation>
</comment>
<dbReference type="GeneID" id="85224232"/>
<evidence type="ECO:0000256" key="2">
    <source>
        <dbReference type="ARBA" id="ARBA00004477"/>
    </source>
</evidence>
<dbReference type="AlphaFoldDB" id="A0AAF0JE80"/>
<comment type="catalytic activity">
    <reaction evidence="15">
        <text>a 1,2-diacyl-sn-glycero-3-phospho-L-serine(in) = a 1,2-diacyl-sn-glycero-3-phospho-L-serine(out)</text>
        <dbReference type="Rhea" id="RHEA:38663"/>
        <dbReference type="ChEBI" id="CHEBI:57262"/>
    </reaction>
</comment>
<evidence type="ECO:0000256" key="7">
    <source>
        <dbReference type="ARBA" id="ARBA00022448"/>
    </source>
</evidence>
<evidence type="ECO:0000256" key="20">
    <source>
        <dbReference type="SAM" id="MobiDB-lite"/>
    </source>
</evidence>
<evidence type="ECO:0000256" key="18">
    <source>
        <dbReference type="ARBA" id="ARBA00024631"/>
    </source>
</evidence>
<dbReference type="GO" id="GO:0005789">
    <property type="term" value="C:endoplasmic reticulum membrane"/>
    <property type="evidence" value="ECO:0007669"/>
    <property type="project" value="UniProtKB-SubCell"/>
</dbReference>
<keyword evidence="14" id="KW-0968">Cytoplasmic vesicle</keyword>
<dbReference type="Pfam" id="PF04109">
    <property type="entry name" value="ATG9"/>
    <property type="match status" value="1"/>
</dbReference>
<sequence length="608" mass="68215">MEVWTRGGGADEAQDCGPPTSLILERVGHSKSIFDESALPPVDEEEGDRAALLGHARAPRAAHAPPSAHERALWHWVNVVDMDGFLKEIYEYYTGQGYTSIVLGRVLSVLTCAFVVVFAAFLGGCIDYSAIRMGGTLHEALVGQCFARVSTLSIASVAVVGMVCAWQAVIFGSSLKRLAALRDIYTHLFDIPEDDLVSIPWEEVVTRLQRLAEAHPCAAHHEGVSFDALSVAHRIMRQENFLIALEDHGILCAEVPLPTHSAFVHSALGALFPRLSRALEWNLRFCLLGFAFNASGQFQPHLLEAQHRAESIASVRRRFLFMALVNAVLAPFLVVYLLVYSFFRYFEEYHRNPASLGSRQYTLLARWRFREYNELPHLFQQRLHQSYASARTYLDQFPRARYVRVARFGAFISGSFVAVFLLGAVIEPDVMVHFDIVPGRNVLFFLGVCGTALAAFRGMIPDEHAVRDPQAALDAVIHYTHYCPPAWRQGQMYSTRVLREFCALYALKVHVFLNELLSVLITPLVLWRCQERLAEKYVDFFRHGTVHVPGLGYVCRYAAFDVDARDNKMEQSMLSFSVAHPAWASQHQVPSAPPGRFPFTPSSSVRAM</sequence>
<evidence type="ECO:0000256" key="1">
    <source>
        <dbReference type="ARBA" id="ARBA00004439"/>
    </source>
</evidence>
<evidence type="ECO:0000256" key="9">
    <source>
        <dbReference type="ARBA" id="ARBA00022989"/>
    </source>
</evidence>
<organism evidence="21 22">
    <name type="scientific">Malassezia japonica</name>
    <dbReference type="NCBI Taxonomy" id="223818"/>
    <lineage>
        <taxon>Eukaryota</taxon>
        <taxon>Fungi</taxon>
        <taxon>Dikarya</taxon>
        <taxon>Basidiomycota</taxon>
        <taxon>Ustilaginomycotina</taxon>
        <taxon>Malasseziomycetes</taxon>
        <taxon>Malasseziales</taxon>
        <taxon>Malasseziaceae</taxon>
        <taxon>Malassezia</taxon>
    </lineage>
</organism>
<name>A0AAF0JE80_9BASI</name>
<evidence type="ECO:0000256" key="13">
    <source>
        <dbReference type="ARBA" id="ARBA00023136"/>
    </source>
</evidence>
<evidence type="ECO:0000256" key="6">
    <source>
        <dbReference type="ARBA" id="ARBA00018074"/>
    </source>
</evidence>
<evidence type="ECO:0000256" key="16">
    <source>
        <dbReference type="ARBA" id="ARBA00024615"/>
    </source>
</evidence>
<dbReference type="GO" id="GO:0000139">
    <property type="term" value="C:Golgi membrane"/>
    <property type="evidence" value="ECO:0007669"/>
    <property type="project" value="UniProtKB-SubCell"/>
</dbReference>
<keyword evidence="11" id="KW-0333">Golgi apparatus</keyword>